<keyword evidence="5" id="KW-1003">Cell membrane</keyword>
<evidence type="ECO:0000256" key="2">
    <source>
        <dbReference type="ARBA" id="ARBA00022692"/>
    </source>
</evidence>
<dbReference type="PRINTS" id="PR01840">
    <property type="entry name" value="TATCFAMILY"/>
</dbReference>
<evidence type="ECO:0000256" key="5">
    <source>
        <dbReference type="HAMAP-Rule" id="MF_00902"/>
    </source>
</evidence>
<feature type="transmembrane region" description="Helical" evidence="5">
    <location>
        <begin position="20"/>
        <end position="40"/>
    </location>
</feature>
<sequence>MSEQDNKEMPLMGHLQEFRIRLIISLVVVAITSSVAYNWVEEIIAMISAPAGKLYFMNPAEVFFSYLEIAVFTGVVVSLPVIIWELWCFVAPAFTRHEKRLALALVPACVVLFYTGLIFSYFLVLPAAVRFFMGFATETLQPMFSLEAYLSFFISFVLPFGFAFELPLVLFLLMRVGIVSPAFLRRKRKIFIVLAFIFAAVISPTADIFTQTMIAVPMIVLYQASLILMRFVKPKEEQTGA</sequence>
<feature type="transmembrane region" description="Helical" evidence="5">
    <location>
        <begin position="63"/>
        <end position="89"/>
    </location>
</feature>
<comment type="function">
    <text evidence="5">Part of the twin-arginine translocation (Tat) system that transports large folded proteins containing a characteristic twin-arginine motif in their signal peptide across membranes.</text>
</comment>
<dbReference type="PANTHER" id="PTHR30371:SF0">
    <property type="entry name" value="SEC-INDEPENDENT PROTEIN TRANSLOCASE PROTEIN TATC, CHLOROPLASTIC-RELATED"/>
    <property type="match status" value="1"/>
</dbReference>
<keyword evidence="5" id="KW-0813">Transport</keyword>
<feature type="transmembrane region" description="Helical" evidence="5">
    <location>
        <begin position="212"/>
        <end position="232"/>
    </location>
</feature>
<evidence type="ECO:0000256" key="1">
    <source>
        <dbReference type="ARBA" id="ARBA00004141"/>
    </source>
</evidence>
<gene>
    <name evidence="5 6" type="primary">tatC</name>
    <name evidence="6" type="ORF">H8J70_03015</name>
</gene>
<dbReference type="Proteomes" id="UP000606870">
    <property type="component" value="Unassembled WGS sequence"/>
</dbReference>
<dbReference type="HAMAP" id="MF_00902">
    <property type="entry name" value="TatC"/>
    <property type="match status" value="1"/>
</dbReference>
<dbReference type="RefSeq" id="WP_186502386.1">
    <property type="nucleotide sequence ID" value="NZ_JACOGK010000006.1"/>
</dbReference>
<organism evidence="6 7">
    <name type="scientific">Megasphaera hominis</name>
    <dbReference type="NCBI Taxonomy" id="159836"/>
    <lineage>
        <taxon>Bacteria</taxon>
        <taxon>Bacillati</taxon>
        <taxon>Bacillota</taxon>
        <taxon>Negativicutes</taxon>
        <taxon>Veillonellales</taxon>
        <taxon>Veillonellaceae</taxon>
        <taxon>Megasphaera</taxon>
    </lineage>
</organism>
<feature type="transmembrane region" description="Helical" evidence="5">
    <location>
        <begin position="101"/>
        <end position="129"/>
    </location>
</feature>
<keyword evidence="5" id="KW-0653">Protein transport</keyword>
<evidence type="ECO:0000256" key="3">
    <source>
        <dbReference type="ARBA" id="ARBA00022989"/>
    </source>
</evidence>
<proteinExistence type="inferred from homology"/>
<dbReference type="NCBIfam" id="TIGR00945">
    <property type="entry name" value="tatC"/>
    <property type="match status" value="1"/>
</dbReference>
<feature type="transmembrane region" description="Helical" evidence="5">
    <location>
        <begin position="149"/>
        <end position="178"/>
    </location>
</feature>
<keyword evidence="5" id="KW-0811">Translocation</keyword>
<evidence type="ECO:0000313" key="6">
    <source>
        <dbReference type="EMBL" id="MBC3536223.1"/>
    </source>
</evidence>
<comment type="subunit">
    <text evidence="5">Forms a complex with TatA.</text>
</comment>
<keyword evidence="4 5" id="KW-0472">Membrane</keyword>
<dbReference type="EMBL" id="JACOGK010000006">
    <property type="protein sequence ID" value="MBC3536223.1"/>
    <property type="molecule type" value="Genomic_DNA"/>
</dbReference>
<protein>
    <recommendedName>
        <fullName evidence="5">Sec-independent protein translocase protein TatC</fullName>
    </recommendedName>
</protein>
<keyword evidence="7" id="KW-1185">Reference proteome</keyword>
<name>A0ABR6VFY7_9FIRM</name>
<accession>A0ABR6VFY7</accession>
<comment type="caution">
    <text evidence="6">The sequence shown here is derived from an EMBL/GenBank/DDBJ whole genome shotgun (WGS) entry which is preliminary data.</text>
</comment>
<reference evidence="6 7" key="1">
    <citation type="submission" date="2020-08" db="EMBL/GenBank/DDBJ databases">
        <authorList>
            <person name="Liu C."/>
            <person name="Sun Q."/>
        </authorList>
    </citation>
    <scope>NUCLEOTIDE SEQUENCE [LARGE SCALE GENOMIC DNA]</scope>
    <source>
        <strain evidence="6 7">NSJ-59</strain>
    </source>
</reference>
<keyword evidence="3 5" id="KW-1133">Transmembrane helix</keyword>
<dbReference type="PANTHER" id="PTHR30371">
    <property type="entry name" value="SEC-INDEPENDENT PROTEIN TRANSLOCASE PROTEIN TATC"/>
    <property type="match status" value="1"/>
</dbReference>
<dbReference type="Pfam" id="PF00902">
    <property type="entry name" value="TatC"/>
    <property type="match status" value="1"/>
</dbReference>
<evidence type="ECO:0000256" key="4">
    <source>
        <dbReference type="ARBA" id="ARBA00023136"/>
    </source>
</evidence>
<comment type="subcellular location">
    <subcellularLocation>
        <location evidence="5">Cell membrane</location>
        <topology evidence="5">Multi-pass membrane protein</topology>
    </subcellularLocation>
    <subcellularLocation>
        <location evidence="1">Membrane</location>
        <topology evidence="1">Multi-pass membrane protein</topology>
    </subcellularLocation>
</comment>
<comment type="similarity">
    <text evidence="5">Belongs to the TatC family.</text>
</comment>
<evidence type="ECO:0000313" key="7">
    <source>
        <dbReference type="Proteomes" id="UP000606870"/>
    </source>
</evidence>
<dbReference type="InterPro" id="IPR002033">
    <property type="entry name" value="TatC"/>
</dbReference>
<keyword evidence="2 5" id="KW-0812">Transmembrane</keyword>
<feature type="transmembrane region" description="Helical" evidence="5">
    <location>
        <begin position="190"/>
        <end position="206"/>
    </location>
</feature>